<organism evidence="1 2">
    <name type="scientific">Chryseobacterium polytrichastri</name>
    <dbReference type="NCBI Taxonomy" id="1302687"/>
    <lineage>
        <taxon>Bacteria</taxon>
        <taxon>Pseudomonadati</taxon>
        <taxon>Bacteroidota</taxon>
        <taxon>Flavobacteriia</taxon>
        <taxon>Flavobacteriales</taxon>
        <taxon>Weeksellaceae</taxon>
        <taxon>Chryseobacterium group</taxon>
        <taxon>Chryseobacterium</taxon>
    </lineage>
</organism>
<dbReference type="OrthoDB" id="1078465at2"/>
<dbReference type="InterPro" id="IPR018899">
    <property type="entry name" value="Conjug_transposon_Tra0"/>
</dbReference>
<protein>
    <submittedName>
        <fullName evidence="1">Conjugative transposon protein TraO</fullName>
    </submittedName>
</protein>
<evidence type="ECO:0000313" key="1">
    <source>
        <dbReference type="EMBL" id="SHL79840.1"/>
    </source>
</evidence>
<dbReference type="EMBL" id="FRAV01000025">
    <property type="protein sequence ID" value="SHL79840.1"/>
    <property type="molecule type" value="Genomic_DNA"/>
</dbReference>
<keyword evidence="2" id="KW-1185">Reference proteome</keyword>
<dbReference type="Proteomes" id="UP000184364">
    <property type="component" value="Unassembled WGS sequence"/>
</dbReference>
<dbReference type="Pfam" id="PF10626">
    <property type="entry name" value="TraO"/>
    <property type="match status" value="1"/>
</dbReference>
<proteinExistence type="predicted"/>
<name>A0A1M7DK34_9FLAO</name>
<accession>A0A1M7DK34</accession>
<gene>
    <name evidence="1" type="ORF">SAMN05444267_102523</name>
</gene>
<dbReference type="STRING" id="1302687.SAMN05444267_102523"/>
<reference evidence="2" key="1">
    <citation type="submission" date="2016-11" db="EMBL/GenBank/DDBJ databases">
        <authorList>
            <person name="Varghese N."/>
            <person name="Submissions S."/>
        </authorList>
    </citation>
    <scope>NUCLEOTIDE SEQUENCE [LARGE SCALE GENOMIC DNA]</scope>
    <source>
        <strain evidence="2">DSM 26899</strain>
    </source>
</reference>
<evidence type="ECO:0000313" key="2">
    <source>
        <dbReference type="Proteomes" id="UP000184364"/>
    </source>
</evidence>
<dbReference type="AlphaFoldDB" id="A0A1M7DK34"/>
<sequence length="187" mass="20720">MNTYILAIMMVVMSITGVQAQRLIKGQNGFEVSVGFLSDMKLFRNDFYVQAGMTINGKNGSHQLWAVEFSRKKHEFENDAIPVETYSGEGGYSFVLLGDWSKNISLNMGITGVAGYEVINKSKKLLPSGAVIQNKDSFIYGGGLRLSLETYLSDHVVMLVQGRTKAVWGTSLERFRPSAGVGIRYIF</sequence>
<dbReference type="RefSeq" id="WP_073294373.1">
    <property type="nucleotide sequence ID" value="NZ_FRAV01000025.1"/>
</dbReference>